<keyword evidence="3" id="KW-1185">Reference proteome</keyword>
<protein>
    <submittedName>
        <fullName evidence="2">Uncharacterized protein</fullName>
    </submittedName>
</protein>
<feature type="compositionally biased region" description="Basic residues" evidence="1">
    <location>
        <begin position="66"/>
        <end position="76"/>
    </location>
</feature>
<accession>A0AAV2NLY3</accession>
<evidence type="ECO:0000313" key="3">
    <source>
        <dbReference type="Proteomes" id="UP001497644"/>
    </source>
</evidence>
<dbReference type="EMBL" id="OZ034825">
    <property type="protein sequence ID" value="CAL1680472.1"/>
    <property type="molecule type" value="Genomic_DNA"/>
</dbReference>
<feature type="compositionally biased region" description="Polar residues" evidence="1">
    <location>
        <begin position="396"/>
        <end position="412"/>
    </location>
</feature>
<feature type="region of interest" description="Disordered" evidence="1">
    <location>
        <begin position="325"/>
        <end position="347"/>
    </location>
</feature>
<feature type="region of interest" description="Disordered" evidence="1">
    <location>
        <begin position="386"/>
        <end position="412"/>
    </location>
</feature>
<organism evidence="2 3">
    <name type="scientific">Lasius platythorax</name>
    <dbReference type="NCBI Taxonomy" id="488582"/>
    <lineage>
        <taxon>Eukaryota</taxon>
        <taxon>Metazoa</taxon>
        <taxon>Ecdysozoa</taxon>
        <taxon>Arthropoda</taxon>
        <taxon>Hexapoda</taxon>
        <taxon>Insecta</taxon>
        <taxon>Pterygota</taxon>
        <taxon>Neoptera</taxon>
        <taxon>Endopterygota</taxon>
        <taxon>Hymenoptera</taxon>
        <taxon>Apocrita</taxon>
        <taxon>Aculeata</taxon>
        <taxon>Formicoidea</taxon>
        <taxon>Formicidae</taxon>
        <taxon>Formicinae</taxon>
        <taxon>Lasius</taxon>
        <taxon>Lasius</taxon>
    </lineage>
</organism>
<feature type="compositionally biased region" description="Polar residues" evidence="1">
    <location>
        <begin position="43"/>
        <end position="52"/>
    </location>
</feature>
<feature type="compositionally biased region" description="Basic and acidic residues" evidence="1">
    <location>
        <begin position="326"/>
        <end position="338"/>
    </location>
</feature>
<name>A0AAV2NLY3_9HYME</name>
<proteinExistence type="predicted"/>
<reference evidence="2" key="1">
    <citation type="submission" date="2024-04" db="EMBL/GenBank/DDBJ databases">
        <authorList>
            <consortium name="Molecular Ecology Group"/>
        </authorList>
    </citation>
    <scope>NUCLEOTIDE SEQUENCE</scope>
</reference>
<feature type="region of interest" description="Disordered" evidence="1">
    <location>
        <begin position="43"/>
        <end position="109"/>
    </location>
</feature>
<evidence type="ECO:0000313" key="2">
    <source>
        <dbReference type="EMBL" id="CAL1680472.1"/>
    </source>
</evidence>
<dbReference type="Proteomes" id="UP001497644">
    <property type="component" value="Chromosome 2"/>
</dbReference>
<gene>
    <name evidence="2" type="ORF">LPLAT_LOCUS6483</name>
</gene>
<dbReference type="AlphaFoldDB" id="A0AAV2NLY3"/>
<evidence type="ECO:0000256" key="1">
    <source>
        <dbReference type="SAM" id="MobiDB-lite"/>
    </source>
</evidence>
<sequence length="412" mass="47943">MSHTSSDIPDQRNYKRATIGNVFASTPIDKAIVRLPSISSLSRIDTASSSSGGRIKGILQSQTARKATKRRKKALKNKNQLDKKRRRVNQSNDTKQLTSSQWETESEESIKEVITDSRASILKKNDDARINLFDDSSTLEKVRDAPIVHESPLHHSPILSSRRSRRFHLISKESNIEQRDKLLPVNIPLSETRNQNETDEDEIILNRTSKVKTYPPYRRVRFRKNSSQYQLEKYFNFLYPPEYYTTIRTMKSDLLWDKFVEENREEFPHLAPSSAQKPVKKYESEFLRKFPDIPPKFEDVPIPPGMICIHGYSDRNSQKWRTYVESNEKDDVRQTKADKKGKRKRKARTLPVWDKTDVYHPFNETVDVEFETGGIDGKRISFSEFRQNQKRKRMMNTVSGKLSSASSHSQTQ</sequence>